<keyword evidence="3" id="KW-1185">Reference proteome</keyword>
<feature type="region of interest" description="Disordered" evidence="1">
    <location>
        <begin position="117"/>
        <end position="162"/>
    </location>
</feature>
<dbReference type="EMBL" id="JAYMGO010000001">
    <property type="protein sequence ID" value="KAL1282713.1"/>
    <property type="molecule type" value="Genomic_DNA"/>
</dbReference>
<sequence>MRFHAFLGSPLSGHLHDNSCVSDGVYVRLCVRAEVNGHLSVPRQTKRPPSAPVSVRLSGCWEPRQTHALFEQNTITDVRVNICSENRLPTSDGMAATVIRTLSNLGLAKPFSPCFFPPEDEEETEEEYEEELREDSLEDEEDTVASESQEEEPWSFDSSPNNAEMTNQLLQFAELISSDVQRYFGRSQDPDACDIYAERPCPKVGGRQRYYADFIKVASSGQAEEPEALGPLAELFQDTQRKGRGLPMNQRRLPISFWTEPFAQQLDVLDDTNMQENLLSMINTSESSSNISTSLSMFSNTSVCTMTSSSISGTLSSSSTPDFSDLLAHWAMDRENPNEFNCDYPLS</sequence>
<evidence type="ECO:0000313" key="2">
    <source>
        <dbReference type="EMBL" id="KAL1282713.1"/>
    </source>
</evidence>
<dbReference type="Pfam" id="PF15238">
    <property type="entry name" value="TEADIR3"/>
    <property type="match status" value="1"/>
</dbReference>
<dbReference type="InterPro" id="IPR053819">
    <property type="entry name" value="TEADIR3_omega_loop"/>
</dbReference>
<protein>
    <submittedName>
        <fullName evidence="2">Uncharacterized protein</fullName>
    </submittedName>
</protein>
<proteinExistence type="predicted"/>
<feature type="compositionally biased region" description="Acidic residues" evidence="1">
    <location>
        <begin position="118"/>
        <end position="154"/>
    </location>
</feature>
<dbReference type="Proteomes" id="UP001558613">
    <property type="component" value="Unassembled WGS sequence"/>
</dbReference>
<name>A0ABR3P160_9TELE</name>
<comment type="caution">
    <text evidence="2">The sequence shown here is derived from an EMBL/GenBank/DDBJ whole genome shotgun (WGS) entry which is preliminary data.</text>
</comment>
<evidence type="ECO:0000256" key="1">
    <source>
        <dbReference type="SAM" id="MobiDB-lite"/>
    </source>
</evidence>
<organism evidence="2 3">
    <name type="scientific">Cirrhinus molitorella</name>
    <name type="common">mud carp</name>
    <dbReference type="NCBI Taxonomy" id="172907"/>
    <lineage>
        <taxon>Eukaryota</taxon>
        <taxon>Metazoa</taxon>
        <taxon>Chordata</taxon>
        <taxon>Craniata</taxon>
        <taxon>Vertebrata</taxon>
        <taxon>Euteleostomi</taxon>
        <taxon>Actinopterygii</taxon>
        <taxon>Neopterygii</taxon>
        <taxon>Teleostei</taxon>
        <taxon>Ostariophysi</taxon>
        <taxon>Cypriniformes</taxon>
        <taxon>Cyprinidae</taxon>
        <taxon>Labeoninae</taxon>
        <taxon>Labeonini</taxon>
        <taxon>Cirrhinus</taxon>
    </lineage>
</organism>
<gene>
    <name evidence="2" type="ORF">QQF64_001516</name>
</gene>
<reference evidence="2 3" key="1">
    <citation type="submission" date="2023-09" db="EMBL/GenBank/DDBJ databases">
        <authorList>
            <person name="Wang M."/>
        </authorList>
    </citation>
    <scope>NUCLEOTIDE SEQUENCE [LARGE SCALE GENOMIC DNA]</scope>
    <source>
        <strain evidence="2">GT-2023</strain>
        <tissue evidence="2">Liver</tissue>
    </source>
</reference>
<evidence type="ECO:0000313" key="3">
    <source>
        <dbReference type="Proteomes" id="UP001558613"/>
    </source>
</evidence>
<accession>A0ABR3P160</accession>